<dbReference type="InterPro" id="IPR002696">
    <property type="entry name" value="Membr_insert_effic_factor_YidD"/>
</dbReference>
<dbReference type="Proteomes" id="UP000193136">
    <property type="component" value="Unassembled WGS sequence"/>
</dbReference>
<evidence type="ECO:0000313" key="3">
    <source>
        <dbReference type="Proteomes" id="UP000193136"/>
    </source>
</evidence>
<comment type="caution">
    <text evidence="2">The sequence shown here is derived from an EMBL/GenBank/DDBJ whole genome shotgun (WGS) entry which is preliminary data.</text>
</comment>
<dbReference type="AlphaFoldDB" id="A0A1X0Y611"/>
<dbReference type="SMART" id="SM01234">
    <property type="entry name" value="Haemolytic"/>
    <property type="match status" value="1"/>
</dbReference>
<accession>A0A1X0Y611</accession>
<dbReference type="EMBL" id="NAAD01000008">
    <property type="protein sequence ID" value="ORJ60512.1"/>
    <property type="molecule type" value="Genomic_DNA"/>
</dbReference>
<proteinExistence type="predicted"/>
<evidence type="ECO:0008006" key="4">
    <source>
        <dbReference type="Google" id="ProtNLM"/>
    </source>
</evidence>
<name>A0A1X0Y611_9BACT</name>
<dbReference type="Pfam" id="PF01809">
    <property type="entry name" value="YidD"/>
    <property type="match status" value="1"/>
</dbReference>
<reference evidence="2 3" key="1">
    <citation type="submission" date="2017-03" db="EMBL/GenBank/DDBJ databases">
        <title>Genome sequence of Geothermobacter sp. EPR-M, Deep-Sea Iron Reducer.</title>
        <authorList>
            <person name="Tully B."/>
            <person name="Savalia P."/>
            <person name="Abuyen K."/>
            <person name="Baughan C."/>
            <person name="Romero E."/>
            <person name="Ronkowski C."/>
            <person name="Torres B."/>
            <person name="Tremblay J."/>
            <person name="Trujillo A."/>
            <person name="Tyler M."/>
            <person name="Perez-Rodriguez I."/>
            <person name="Amend J."/>
        </authorList>
    </citation>
    <scope>NUCLEOTIDE SEQUENCE [LARGE SCALE GENOMIC DNA]</scope>
    <source>
        <strain evidence="2 3">EPR-M</strain>
    </source>
</reference>
<dbReference type="PANTHER" id="PTHR33383">
    <property type="entry name" value="MEMBRANE PROTEIN INSERTION EFFICIENCY FACTOR-RELATED"/>
    <property type="match status" value="1"/>
</dbReference>
<protein>
    <recommendedName>
        <fullName evidence="4">Membrane protein insertion efficiency factor</fullName>
    </recommendedName>
</protein>
<dbReference type="PANTHER" id="PTHR33383:SF1">
    <property type="entry name" value="MEMBRANE PROTEIN INSERTION EFFICIENCY FACTOR-RELATED"/>
    <property type="match status" value="1"/>
</dbReference>
<dbReference type="NCBIfam" id="TIGR00278">
    <property type="entry name" value="membrane protein insertion efficiency factor YidD"/>
    <property type="match status" value="1"/>
</dbReference>
<dbReference type="OrthoDB" id="1034601at2"/>
<dbReference type="STRING" id="1969733.B5V00_08085"/>
<dbReference type="RefSeq" id="WP_085010267.1">
    <property type="nucleotide sequence ID" value="NZ_NAAD01000008.1"/>
</dbReference>
<gene>
    <name evidence="2" type="ORF">B5V00_08085</name>
</gene>
<evidence type="ECO:0000313" key="2">
    <source>
        <dbReference type="EMBL" id="ORJ60512.1"/>
    </source>
</evidence>
<feature type="signal peptide" evidence="1">
    <location>
        <begin position="1"/>
        <end position="21"/>
    </location>
</feature>
<sequence length="132" mass="15086">MIRFVALLLPLLLFCPLPAAAADWGPWEVPTHKGSSRQPEHDTSPFDQAVHFFQLYISPVDGPRCPMYPTCSAYSRQALARHGPWIGVMLTVDRLIHENDPREKRHPIRVGGRMRYADPVSNNDFWLESGHR</sequence>
<keyword evidence="1" id="KW-0732">Signal</keyword>
<organism evidence="2 3">
    <name type="scientific">Geothermobacter hydrogeniphilus</name>
    <dbReference type="NCBI Taxonomy" id="1969733"/>
    <lineage>
        <taxon>Bacteria</taxon>
        <taxon>Pseudomonadati</taxon>
        <taxon>Thermodesulfobacteriota</taxon>
        <taxon>Desulfuromonadia</taxon>
        <taxon>Desulfuromonadales</taxon>
        <taxon>Geothermobacteraceae</taxon>
        <taxon>Geothermobacter</taxon>
    </lineage>
</organism>
<evidence type="ECO:0000256" key="1">
    <source>
        <dbReference type="SAM" id="SignalP"/>
    </source>
</evidence>
<feature type="chain" id="PRO_5013185269" description="Membrane protein insertion efficiency factor" evidence="1">
    <location>
        <begin position="22"/>
        <end position="132"/>
    </location>
</feature>
<keyword evidence="3" id="KW-1185">Reference proteome</keyword>